<feature type="transmembrane region" description="Helical" evidence="1">
    <location>
        <begin position="84"/>
        <end position="110"/>
    </location>
</feature>
<dbReference type="EMBL" id="FOOT01000005">
    <property type="protein sequence ID" value="SFH02219.1"/>
    <property type="molecule type" value="Genomic_DNA"/>
</dbReference>
<keyword evidence="1" id="KW-0812">Transmembrane</keyword>
<dbReference type="Proteomes" id="UP000198724">
    <property type="component" value="Unassembled WGS sequence"/>
</dbReference>
<sequence length="111" mass="12132">MAQQNESQNQSTHSLSVVKPMLIGAGIALVVISFFVFGVDNTPAEWGKFWRIRPLIVTPLAGAMGGAFYAFMDYQSSRGFNRTLAILLSIVVYFVGLWLGTVLGLAGTMWD</sequence>
<keyword evidence="1" id="KW-0472">Membrane</keyword>
<dbReference type="STRING" id="1436961.SAMN05421739_10599"/>
<evidence type="ECO:0008006" key="4">
    <source>
        <dbReference type="Google" id="ProtNLM"/>
    </source>
</evidence>
<accession>A0A1I2WNH8</accession>
<dbReference type="AlphaFoldDB" id="A0A1I2WNH8"/>
<proteinExistence type="predicted"/>
<feature type="transmembrane region" description="Helical" evidence="1">
    <location>
        <begin position="51"/>
        <end position="72"/>
    </location>
</feature>
<organism evidence="2 3">
    <name type="scientific">Pontibacter chinhatensis</name>
    <dbReference type="NCBI Taxonomy" id="1436961"/>
    <lineage>
        <taxon>Bacteria</taxon>
        <taxon>Pseudomonadati</taxon>
        <taxon>Bacteroidota</taxon>
        <taxon>Cytophagia</taxon>
        <taxon>Cytophagales</taxon>
        <taxon>Hymenobacteraceae</taxon>
        <taxon>Pontibacter</taxon>
    </lineage>
</organism>
<evidence type="ECO:0000313" key="2">
    <source>
        <dbReference type="EMBL" id="SFH02219.1"/>
    </source>
</evidence>
<keyword evidence="3" id="KW-1185">Reference proteome</keyword>
<name>A0A1I2WNH8_9BACT</name>
<protein>
    <recommendedName>
        <fullName evidence="4">Potassium transporter KefB</fullName>
    </recommendedName>
</protein>
<dbReference type="OrthoDB" id="770034at2"/>
<feature type="transmembrane region" description="Helical" evidence="1">
    <location>
        <begin position="21"/>
        <end position="39"/>
    </location>
</feature>
<keyword evidence="1" id="KW-1133">Transmembrane helix</keyword>
<gene>
    <name evidence="2" type="ORF">SAMN05421739_10599</name>
</gene>
<evidence type="ECO:0000313" key="3">
    <source>
        <dbReference type="Proteomes" id="UP000198724"/>
    </source>
</evidence>
<reference evidence="3" key="1">
    <citation type="submission" date="2016-10" db="EMBL/GenBank/DDBJ databases">
        <authorList>
            <person name="Varghese N."/>
            <person name="Submissions S."/>
        </authorList>
    </citation>
    <scope>NUCLEOTIDE SEQUENCE [LARGE SCALE GENOMIC DNA]</scope>
    <source>
        <strain evidence="3">LP51</strain>
    </source>
</reference>
<evidence type="ECO:0000256" key="1">
    <source>
        <dbReference type="SAM" id="Phobius"/>
    </source>
</evidence>